<evidence type="ECO:0000256" key="2">
    <source>
        <dbReference type="SAM" id="Phobius"/>
    </source>
</evidence>
<dbReference type="Proteomes" id="UP000253551">
    <property type="component" value="Unassembled WGS sequence"/>
</dbReference>
<feature type="transmembrane region" description="Helical" evidence="2">
    <location>
        <begin position="24"/>
        <end position="48"/>
    </location>
</feature>
<sequence>MKSIIHYLNNNHLNNVPALSATSYVRVISLLFATLGAVLSFFIALALLPGKKKRDLQRKAILKFISLQSLISATLTATALGVTLRDYTTDIQSACMGLENGYICSSYTPSFEIILIGISIGLFVVCTAFGIICSQLSPPPVIDTYAHYSENQSIHDTSSIQVINENVPDSDSHDMEKLELDYSSPSSSSNQRASLRPPPQRQRSVRTNDKRTSVVENKVYSDADETHHDAVPNDFYSSFGQENILVPPNLPFAERSNRPSIASEYRPPSYGSSHTFGAFQGNYVAADDSSQSSYNHRTDSIGSQLYAVGALEAQSNHTLGGSMCLNNTKRNSSSIGYYNTNNNSSFSGDEEDITTQAGTSNNIPTPLTSDYLTQNDTLYKRIDDYLRLKDKQ</sequence>
<proteinExistence type="predicted"/>
<protein>
    <submittedName>
        <fullName evidence="3">Uncharacterized protein</fullName>
    </submittedName>
</protein>
<accession>A0A367J4D0</accession>
<gene>
    <name evidence="3" type="ORF">CU098_003928</name>
</gene>
<name>A0A367J4D0_RHIST</name>
<keyword evidence="2" id="KW-0472">Membrane</keyword>
<evidence type="ECO:0000313" key="3">
    <source>
        <dbReference type="EMBL" id="RCH84824.1"/>
    </source>
</evidence>
<dbReference type="EMBL" id="PJQM01004335">
    <property type="protein sequence ID" value="RCH84824.1"/>
    <property type="molecule type" value="Genomic_DNA"/>
</dbReference>
<evidence type="ECO:0000313" key="4">
    <source>
        <dbReference type="Proteomes" id="UP000253551"/>
    </source>
</evidence>
<feature type="compositionally biased region" description="Basic and acidic residues" evidence="1">
    <location>
        <begin position="206"/>
        <end position="215"/>
    </location>
</feature>
<evidence type="ECO:0000256" key="1">
    <source>
        <dbReference type="SAM" id="MobiDB-lite"/>
    </source>
</evidence>
<reference evidence="3 4" key="1">
    <citation type="journal article" date="2018" name="G3 (Bethesda)">
        <title>Phylogenetic and Phylogenomic Definition of Rhizopus Species.</title>
        <authorList>
            <person name="Gryganskyi A.P."/>
            <person name="Golan J."/>
            <person name="Dolatabadi S."/>
            <person name="Mondo S."/>
            <person name="Robb S."/>
            <person name="Idnurm A."/>
            <person name="Muszewska A."/>
            <person name="Steczkiewicz K."/>
            <person name="Masonjones S."/>
            <person name="Liao H.L."/>
            <person name="Gajdeczka M.T."/>
            <person name="Anike F."/>
            <person name="Vuek A."/>
            <person name="Anishchenko I.M."/>
            <person name="Voigt K."/>
            <person name="de Hoog G.S."/>
            <person name="Smith M.E."/>
            <person name="Heitman J."/>
            <person name="Vilgalys R."/>
            <person name="Stajich J.E."/>
        </authorList>
    </citation>
    <scope>NUCLEOTIDE SEQUENCE [LARGE SCALE GENOMIC DNA]</scope>
    <source>
        <strain evidence="3 4">LSU 92-RS-03</strain>
    </source>
</reference>
<dbReference type="OrthoDB" id="2269207at2759"/>
<feature type="transmembrane region" description="Helical" evidence="2">
    <location>
        <begin position="113"/>
        <end position="133"/>
    </location>
</feature>
<dbReference type="AlphaFoldDB" id="A0A367J4D0"/>
<keyword evidence="2" id="KW-1133">Transmembrane helix</keyword>
<organism evidence="3 4">
    <name type="scientific">Rhizopus stolonifer</name>
    <name type="common">Rhizopus nigricans</name>
    <dbReference type="NCBI Taxonomy" id="4846"/>
    <lineage>
        <taxon>Eukaryota</taxon>
        <taxon>Fungi</taxon>
        <taxon>Fungi incertae sedis</taxon>
        <taxon>Mucoromycota</taxon>
        <taxon>Mucoromycotina</taxon>
        <taxon>Mucoromycetes</taxon>
        <taxon>Mucorales</taxon>
        <taxon>Mucorineae</taxon>
        <taxon>Rhizopodaceae</taxon>
        <taxon>Rhizopus</taxon>
    </lineage>
</organism>
<keyword evidence="2" id="KW-0812">Transmembrane</keyword>
<keyword evidence="4" id="KW-1185">Reference proteome</keyword>
<comment type="caution">
    <text evidence="3">The sequence shown here is derived from an EMBL/GenBank/DDBJ whole genome shotgun (WGS) entry which is preliminary data.</text>
</comment>
<feature type="region of interest" description="Disordered" evidence="1">
    <location>
        <begin position="180"/>
        <end position="215"/>
    </location>
</feature>